<feature type="region of interest" description="Disordered" evidence="10">
    <location>
        <begin position="312"/>
        <end position="405"/>
    </location>
</feature>
<dbReference type="PANTHER" id="PTHR28270:SF1">
    <property type="entry name" value="MEDIATOR OF RNA POLYMERASE II TRANSCRIPTION SUBUNIT 19"/>
    <property type="match status" value="1"/>
</dbReference>
<dbReference type="GO" id="GO:0016592">
    <property type="term" value="C:mediator complex"/>
    <property type="evidence" value="ECO:0007669"/>
    <property type="project" value="InterPro"/>
</dbReference>
<feature type="compositionally biased region" description="Low complexity" evidence="10">
    <location>
        <begin position="312"/>
        <end position="332"/>
    </location>
</feature>
<evidence type="ECO:0000256" key="9">
    <source>
        <dbReference type="RuleBase" id="RU364151"/>
    </source>
</evidence>
<evidence type="ECO:0000256" key="1">
    <source>
        <dbReference type="ARBA" id="ARBA00004123"/>
    </source>
</evidence>
<dbReference type="STRING" id="113226.A0A139IW13"/>
<dbReference type="EMBL" id="LFZO01000002">
    <property type="protein sequence ID" value="KXT18850.1"/>
    <property type="molecule type" value="Genomic_DNA"/>
</dbReference>
<evidence type="ECO:0000313" key="12">
    <source>
        <dbReference type="Proteomes" id="UP000073492"/>
    </source>
</evidence>
<evidence type="ECO:0000256" key="7">
    <source>
        <dbReference type="ARBA" id="ARBA00023242"/>
    </source>
</evidence>
<evidence type="ECO:0000256" key="6">
    <source>
        <dbReference type="ARBA" id="ARBA00023163"/>
    </source>
</evidence>
<comment type="function">
    <text evidence="9">Component of the Mediator complex, a coactivator involved in the regulated transcription of nearly all RNA polymerase II-dependent genes. Mediator functions as a bridge to convey information from gene-specific regulatory proteins to the basal RNA polymerase II transcription machinery. Mediator is recruited to promoters by direct interactions with regulatory proteins and serves as a scaffold for the assembly of a functional preinitiation complex with RNA polymerase II and the general transcription factors.</text>
</comment>
<name>A0A139IW13_9PEZI</name>
<dbReference type="OrthoDB" id="2160599at2759"/>
<gene>
    <name evidence="9" type="primary">MED19</name>
    <name evidence="11" type="ORF">AC579_3530</name>
</gene>
<dbReference type="InterPro" id="IPR013942">
    <property type="entry name" value="Mediator_Med19_fun"/>
</dbReference>
<proteinExistence type="inferred from homology"/>
<reference evidence="11 12" key="1">
    <citation type="submission" date="2015-07" db="EMBL/GenBank/DDBJ databases">
        <title>Comparative genomics of the Sigatoka disease complex on banana suggests a link between parallel evolutionary changes in Pseudocercospora fijiensis and Pseudocercospora eumusae and increased virulence on the banana host.</title>
        <authorList>
            <person name="Chang T.-C."/>
            <person name="Salvucci A."/>
            <person name="Crous P.W."/>
            <person name="Stergiopoulos I."/>
        </authorList>
    </citation>
    <scope>NUCLEOTIDE SEQUENCE [LARGE SCALE GENOMIC DNA]</scope>
    <source>
        <strain evidence="11 12">CBS 116634</strain>
    </source>
</reference>
<feature type="compositionally biased region" description="Basic and acidic residues" evidence="10">
    <location>
        <begin position="1"/>
        <end position="10"/>
    </location>
</feature>
<evidence type="ECO:0000313" key="11">
    <source>
        <dbReference type="EMBL" id="KXT18850.1"/>
    </source>
</evidence>
<keyword evidence="5 9" id="KW-0010">Activator</keyword>
<comment type="subcellular location">
    <subcellularLocation>
        <location evidence="1 9">Nucleus</location>
    </subcellularLocation>
</comment>
<evidence type="ECO:0000256" key="3">
    <source>
        <dbReference type="ARBA" id="ARBA00019615"/>
    </source>
</evidence>
<sequence length="405" mass="43796">MSNSDSERSPKRQRLNSYSPASTGCPSPKRQRTEQPFIQTPPPSVRMSPSWQSQSQQVPHQSGGSNFPSPPSTAGYQNRMVEGGGDSGRQTPASQDDGELRRDGDGDAVMRDQREGMGADIHMADSEHRRSDHERLGGSGEVESLPRFKVFAAPIPPSRPHPSQDLIELYGLKRIQANVRRRDPATGAKINTMRKSYANKLKTLGLEGRNKAVPNQGELSGLLDPGWSQEMQPGSGVTLWDNNWSERGKLGDSNADADLLSKLDAALEMEPGHLPGKERESWNNVLGLDDPSIPSKGAAAAMAKAPLASNPALAKTSAAHAMSSSAPASPRSQIRPDRKGKKRSYDDSSFEGYNQGYDDDGYSTGGLDDTGRRRDSSKRQKRKDILPQTNSPAFNAPGAVGVRSS</sequence>
<comment type="similarity">
    <text evidence="2 9">Belongs to the Mediator complex subunit 19 family.</text>
</comment>
<dbReference type="PANTHER" id="PTHR28270">
    <property type="entry name" value="MEDIATOR OF RNA POLYMERASE II TRANSCRIPTION SUBUNIT 19"/>
    <property type="match status" value="1"/>
</dbReference>
<keyword evidence="6 9" id="KW-0804">Transcription</keyword>
<evidence type="ECO:0000256" key="4">
    <source>
        <dbReference type="ARBA" id="ARBA00023015"/>
    </source>
</evidence>
<evidence type="ECO:0000256" key="5">
    <source>
        <dbReference type="ARBA" id="ARBA00023159"/>
    </source>
</evidence>
<dbReference type="AlphaFoldDB" id="A0A139IW13"/>
<feature type="compositionally biased region" description="Polar residues" evidence="10">
    <location>
        <begin position="15"/>
        <end position="25"/>
    </location>
</feature>
<feature type="compositionally biased region" description="Basic and acidic residues" evidence="10">
    <location>
        <begin position="98"/>
        <end position="136"/>
    </location>
</feature>
<feature type="compositionally biased region" description="Basic and acidic residues" evidence="10">
    <location>
        <begin position="369"/>
        <end position="378"/>
    </location>
</feature>
<dbReference type="Pfam" id="PF08633">
    <property type="entry name" value="Rox3"/>
    <property type="match status" value="1"/>
</dbReference>
<protein>
    <recommendedName>
        <fullName evidence="3 9">Mediator of RNA polymerase II transcription subunit 19</fullName>
    </recommendedName>
    <alternativeName>
        <fullName evidence="8 9">Mediator complex subunit 19</fullName>
    </alternativeName>
</protein>
<evidence type="ECO:0000256" key="10">
    <source>
        <dbReference type="SAM" id="MobiDB-lite"/>
    </source>
</evidence>
<dbReference type="GO" id="GO:0070847">
    <property type="term" value="C:core mediator complex"/>
    <property type="evidence" value="ECO:0007669"/>
    <property type="project" value="TreeGrafter"/>
</dbReference>
<accession>A0A139IW13</accession>
<comment type="caution">
    <text evidence="11">The sequence shown here is derived from an EMBL/GenBank/DDBJ whole genome shotgun (WGS) entry which is preliminary data.</text>
</comment>
<keyword evidence="12" id="KW-1185">Reference proteome</keyword>
<comment type="subunit">
    <text evidence="9">Component of the Mediator complex.</text>
</comment>
<evidence type="ECO:0000256" key="8">
    <source>
        <dbReference type="ARBA" id="ARBA00032018"/>
    </source>
</evidence>
<dbReference type="GO" id="GO:0003712">
    <property type="term" value="F:transcription coregulator activity"/>
    <property type="evidence" value="ECO:0007669"/>
    <property type="project" value="InterPro"/>
</dbReference>
<organism evidence="11 12">
    <name type="scientific">Pseudocercospora musae</name>
    <dbReference type="NCBI Taxonomy" id="113226"/>
    <lineage>
        <taxon>Eukaryota</taxon>
        <taxon>Fungi</taxon>
        <taxon>Dikarya</taxon>
        <taxon>Ascomycota</taxon>
        <taxon>Pezizomycotina</taxon>
        <taxon>Dothideomycetes</taxon>
        <taxon>Dothideomycetidae</taxon>
        <taxon>Mycosphaerellales</taxon>
        <taxon>Mycosphaerellaceae</taxon>
        <taxon>Pseudocercospora</taxon>
    </lineage>
</organism>
<keyword evidence="7 9" id="KW-0539">Nucleus</keyword>
<dbReference type="Proteomes" id="UP000073492">
    <property type="component" value="Unassembled WGS sequence"/>
</dbReference>
<keyword evidence="4 9" id="KW-0805">Transcription regulation</keyword>
<feature type="compositionally biased region" description="Low complexity" evidence="10">
    <location>
        <begin position="48"/>
        <end position="65"/>
    </location>
</feature>
<dbReference type="GO" id="GO:0006357">
    <property type="term" value="P:regulation of transcription by RNA polymerase II"/>
    <property type="evidence" value="ECO:0007669"/>
    <property type="project" value="InterPro"/>
</dbReference>
<evidence type="ECO:0000256" key="2">
    <source>
        <dbReference type="ARBA" id="ARBA00009259"/>
    </source>
</evidence>
<feature type="region of interest" description="Disordered" evidence="10">
    <location>
        <begin position="1"/>
        <end position="141"/>
    </location>
</feature>